<keyword evidence="3" id="KW-1185">Reference proteome</keyword>
<feature type="region of interest" description="Disordered" evidence="1">
    <location>
        <begin position="89"/>
        <end position="110"/>
    </location>
</feature>
<evidence type="ECO:0000256" key="1">
    <source>
        <dbReference type="SAM" id="MobiDB-lite"/>
    </source>
</evidence>
<name>A0ABN7B2T5_9HEMI</name>
<dbReference type="Proteomes" id="UP001307889">
    <property type="component" value="Chromosome 9"/>
</dbReference>
<evidence type="ECO:0000313" key="3">
    <source>
        <dbReference type="Proteomes" id="UP001307889"/>
    </source>
</evidence>
<reference evidence="2 3" key="1">
    <citation type="submission" date="2023-09" db="EMBL/GenBank/DDBJ databases">
        <title>Nesidiocoris tenuis whole genome shotgun sequence.</title>
        <authorList>
            <person name="Shibata T."/>
            <person name="Shimoda M."/>
            <person name="Kobayashi T."/>
            <person name="Uehara T."/>
        </authorList>
    </citation>
    <scope>NUCLEOTIDE SEQUENCE [LARGE SCALE GENOMIC DNA]</scope>
    <source>
        <strain evidence="2 3">Japan</strain>
    </source>
</reference>
<feature type="compositionally biased region" description="Polar residues" evidence="1">
    <location>
        <begin position="101"/>
        <end position="110"/>
    </location>
</feature>
<sequence length="110" mass="12689">MPNNSVQLQRFLKPPKKPNKFTRFYQNGHQLRNLINGGFAKHVTVVDPDRGFMITPPQSMNPRSRLPGPRIRDHISEDQESMIMSPQNTNLRSRLPDHETMITSLQTTNP</sequence>
<feature type="region of interest" description="Disordered" evidence="1">
    <location>
        <begin position="50"/>
        <end position="70"/>
    </location>
</feature>
<evidence type="ECO:0000313" key="2">
    <source>
        <dbReference type="EMBL" id="BES98725.1"/>
    </source>
</evidence>
<accession>A0ABN7B2T5</accession>
<organism evidence="2 3">
    <name type="scientific">Nesidiocoris tenuis</name>
    <dbReference type="NCBI Taxonomy" id="355587"/>
    <lineage>
        <taxon>Eukaryota</taxon>
        <taxon>Metazoa</taxon>
        <taxon>Ecdysozoa</taxon>
        <taxon>Arthropoda</taxon>
        <taxon>Hexapoda</taxon>
        <taxon>Insecta</taxon>
        <taxon>Pterygota</taxon>
        <taxon>Neoptera</taxon>
        <taxon>Paraneoptera</taxon>
        <taxon>Hemiptera</taxon>
        <taxon>Heteroptera</taxon>
        <taxon>Panheteroptera</taxon>
        <taxon>Cimicomorpha</taxon>
        <taxon>Miridae</taxon>
        <taxon>Dicyphina</taxon>
        <taxon>Nesidiocoris</taxon>
    </lineage>
</organism>
<dbReference type="EMBL" id="AP028917">
    <property type="protein sequence ID" value="BES98725.1"/>
    <property type="molecule type" value="Genomic_DNA"/>
</dbReference>
<protein>
    <submittedName>
        <fullName evidence="2">Uncharacterized protein</fullName>
    </submittedName>
</protein>
<proteinExistence type="predicted"/>
<gene>
    <name evidence="2" type="ORF">NTJ_11541</name>
</gene>